<name>W9SER6_9ROSA</name>
<dbReference type="PANTHER" id="PTHR46631">
    <property type="entry name" value="60S RIBOSOMAL PROTEIN L18A-LIKE"/>
    <property type="match status" value="1"/>
</dbReference>
<keyword evidence="1" id="KW-0472">Membrane</keyword>
<dbReference type="GO" id="GO:0005840">
    <property type="term" value="C:ribosome"/>
    <property type="evidence" value="ECO:0007669"/>
    <property type="project" value="UniProtKB-KW"/>
</dbReference>
<sequence>MSEESSKSRGVTGDQESQHYGTFQGVANYYHPPSHQPPAQPVVGFPQPLPPPGVTGHPRYPHVHYPHAYQTVPGYAVVEGHPVREHRLPCCGLGMGWFLSVVLEHSVSETGEFLIGFFLGGIPWYVGAFILLCVRVDYREKPGYVACMIAAILAIIAVTLGVTKGTHACESFFFSIRTGQPSAECYRTTIQDDEKESMKLLLICGLDAVLTSLQVHAIDSGCGLGVIQWMISTFNLDYPEY</sequence>
<keyword evidence="1" id="KW-1133">Transmembrane helix</keyword>
<reference evidence="3" key="1">
    <citation type="submission" date="2013-01" db="EMBL/GenBank/DDBJ databases">
        <title>Draft Genome Sequence of a Mulberry Tree, Morus notabilis C.K. Schneid.</title>
        <authorList>
            <person name="He N."/>
            <person name="Zhao S."/>
        </authorList>
    </citation>
    <scope>NUCLEOTIDE SEQUENCE</scope>
</reference>
<gene>
    <name evidence="2" type="ORF">L484_021688</name>
</gene>
<keyword evidence="3" id="KW-1185">Reference proteome</keyword>
<dbReference type="Proteomes" id="UP000030645">
    <property type="component" value="Unassembled WGS sequence"/>
</dbReference>
<accession>W9SER6</accession>
<feature type="transmembrane region" description="Helical" evidence="1">
    <location>
        <begin position="144"/>
        <end position="162"/>
    </location>
</feature>
<keyword evidence="2" id="KW-0689">Ribosomal protein</keyword>
<dbReference type="STRING" id="981085.W9SER6"/>
<keyword evidence="1" id="KW-0812">Transmembrane</keyword>
<dbReference type="InterPro" id="IPR044804">
    <property type="entry name" value="Ribosomal_eL20z-like"/>
</dbReference>
<evidence type="ECO:0000256" key="1">
    <source>
        <dbReference type="SAM" id="Phobius"/>
    </source>
</evidence>
<protein>
    <submittedName>
        <fullName evidence="2">60S ribosomal protein L18a-1</fullName>
    </submittedName>
</protein>
<organism evidence="2 3">
    <name type="scientific">Morus notabilis</name>
    <dbReference type="NCBI Taxonomy" id="981085"/>
    <lineage>
        <taxon>Eukaryota</taxon>
        <taxon>Viridiplantae</taxon>
        <taxon>Streptophyta</taxon>
        <taxon>Embryophyta</taxon>
        <taxon>Tracheophyta</taxon>
        <taxon>Spermatophyta</taxon>
        <taxon>Magnoliopsida</taxon>
        <taxon>eudicotyledons</taxon>
        <taxon>Gunneridae</taxon>
        <taxon>Pentapetalae</taxon>
        <taxon>rosids</taxon>
        <taxon>fabids</taxon>
        <taxon>Rosales</taxon>
        <taxon>Moraceae</taxon>
        <taxon>Moreae</taxon>
        <taxon>Morus</taxon>
    </lineage>
</organism>
<evidence type="ECO:0000313" key="2">
    <source>
        <dbReference type="EMBL" id="EXC29379.1"/>
    </source>
</evidence>
<evidence type="ECO:0000313" key="3">
    <source>
        <dbReference type="Proteomes" id="UP000030645"/>
    </source>
</evidence>
<dbReference type="EMBL" id="KE346191">
    <property type="protein sequence ID" value="EXC29379.1"/>
    <property type="molecule type" value="Genomic_DNA"/>
</dbReference>
<dbReference type="eggNOG" id="ENOG502S1S5">
    <property type="taxonomic scope" value="Eukaryota"/>
</dbReference>
<keyword evidence="2" id="KW-0687">Ribonucleoprotein</keyword>
<dbReference type="PANTHER" id="PTHR46631:SF22">
    <property type="entry name" value="60S RIBOSOMAL PROTEIN L18A-LIKE PROTEIN"/>
    <property type="match status" value="1"/>
</dbReference>
<feature type="transmembrane region" description="Helical" evidence="1">
    <location>
        <begin position="113"/>
        <end position="132"/>
    </location>
</feature>
<dbReference type="AlphaFoldDB" id="W9SER6"/>
<proteinExistence type="predicted"/>